<dbReference type="Proteomes" id="UP000509568">
    <property type="component" value="Chromosome"/>
</dbReference>
<dbReference type="RefSeq" id="WP_176570116.1">
    <property type="nucleotide sequence ID" value="NZ_CP056030.1"/>
</dbReference>
<sequence length="293" mass="33469">MANFRGRTFLEFMVKLNIAHIGSNDWFNFKADIVYGLYHSLTALGHEVSMSHNQFFTGVHNVVIGADWLVDEAHLQHIRQTEAEFSIYDVECFDGKTINQRAGFKIDNYLELLNMSRFICTPYRYNFQAYEACGLTDKAHYARWGFFHELVSPNINRRAAIQHDAVFFGLAKGERQVKLNKLVEVPGMRLRTVDNKSPHMSRDYYLSSTRYGLSLSAGAGEQFVNPFRIYLMSANGVPVLADNPRDEDGYLDFTARGSLEDICEFFADPQSRFELTGSLADGVRLADELRPLF</sequence>
<accession>A0A7D5HES7</accession>
<protein>
    <recommendedName>
        <fullName evidence="3">Glycosyltransferase family 1 protein</fullName>
    </recommendedName>
</protein>
<reference evidence="1 2" key="1">
    <citation type="submission" date="2020-06" db="EMBL/GenBank/DDBJ databases">
        <title>Pseudomonas eucalypticola sp. nov., an endophyte of Eucalyptus dunnii leaves with biocontrol ability of eucalyptus leaf blight.</title>
        <authorList>
            <person name="Liu Y."/>
            <person name="Song Z."/>
            <person name="Zeng H."/>
            <person name="Lu M."/>
            <person name="Wang X."/>
            <person name="Lian X."/>
            <person name="Zhang Q."/>
        </authorList>
    </citation>
    <scope>NUCLEOTIDE SEQUENCE [LARGE SCALE GENOMIC DNA]</scope>
    <source>
        <strain evidence="1 2">NP-1</strain>
    </source>
</reference>
<gene>
    <name evidence="1" type="ORF">HWQ56_07315</name>
</gene>
<name>A0A7D5HES7_9PSED</name>
<dbReference type="AlphaFoldDB" id="A0A7D5HES7"/>
<organism evidence="1 2">
    <name type="scientific">Pseudomonas eucalypticola</name>
    <dbReference type="NCBI Taxonomy" id="2599595"/>
    <lineage>
        <taxon>Bacteria</taxon>
        <taxon>Pseudomonadati</taxon>
        <taxon>Pseudomonadota</taxon>
        <taxon>Gammaproteobacteria</taxon>
        <taxon>Pseudomonadales</taxon>
        <taxon>Pseudomonadaceae</taxon>
        <taxon>Pseudomonas</taxon>
    </lineage>
</organism>
<evidence type="ECO:0000313" key="1">
    <source>
        <dbReference type="EMBL" id="QKZ03606.1"/>
    </source>
</evidence>
<dbReference type="EMBL" id="CP056030">
    <property type="protein sequence ID" value="QKZ03606.1"/>
    <property type="molecule type" value="Genomic_DNA"/>
</dbReference>
<keyword evidence="2" id="KW-1185">Reference proteome</keyword>
<dbReference type="KEGG" id="pez:HWQ56_07315"/>
<evidence type="ECO:0000313" key="2">
    <source>
        <dbReference type="Proteomes" id="UP000509568"/>
    </source>
</evidence>
<evidence type="ECO:0008006" key="3">
    <source>
        <dbReference type="Google" id="ProtNLM"/>
    </source>
</evidence>
<proteinExistence type="predicted"/>